<proteinExistence type="predicted"/>
<sequence length="236" mass="27091">MSIVPKIVQVDNGFEFDNSEFICFVKSLAELPPTFIKPRHPQTNGMVKQTHLSLCQRLQIYYIEETQKIETFVEAQDQINTILRSARKNSVISREIMIRNESSPLPKLSVESSIKIQISRTDRLDLKTVVDGIQKFESSEEEITSFLENNNEIQENIDLINSYLNERGLNGSFESQESNIILELQSQSNFENTEIPQESSESGDANDDSNYCYYMSGKDPVYESDKDRMYSADDVE</sequence>
<protein>
    <recommendedName>
        <fullName evidence="2">Integrase catalytic domain-containing protein</fullName>
    </recommendedName>
</protein>
<dbReference type="InterPro" id="IPR012337">
    <property type="entry name" value="RNaseH-like_sf"/>
</dbReference>
<organism evidence="3 4">
    <name type="scientific">Smittium angustum</name>
    <dbReference type="NCBI Taxonomy" id="133377"/>
    <lineage>
        <taxon>Eukaryota</taxon>
        <taxon>Fungi</taxon>
        <taxon>Fungi incertae sedis</taxon>
        <taxon>Zoopagomycota</taxon>
        <taxon>Kickxellomycotina</taxon>
        <taxon>Harpellomycetes</taxon>
        <taxon>Harpellales</taxon>
        <taxon>Legeriomycetaceae</taxon>
        <taxon>Smittium</taxon>
    </lineage>
</organism>
<feature type="compositionally biased region" description="Polar residues" evidence="1">
    <location>
        <begin position="191"/>
        <end position="203"/>
    </location>
</feature>
<dbReference type="AlphaFoldDB" id="A0A2U1JCN7"/>
<feature type="compositionally biased region" description="Basic and acidic residues" evidence="1">
    <location>
        <begin position="220"/>
        <end position="236"/>
    </location>
</feature>
<feature type="domain" description="Integrase catalytic" evidence="2">
    <location>
        <begin position="1"/>
        <end position="112"/>
    </location>
</feature>
<evidence type="ECO:0000256" key="1">
    <source>
        <dbReference type="SAM" id="MobiDB-lite"/>
    </source>
</evidence>
<dbReference type="SUPFAM" id="SSF53098">
    <property type="entry name" value="Ribonuclease H-like"/>
    <property type="match status" value="1"/>
</dbReference>
<dbReference type="EMBL" id="MBFU01000048">
    <property type="protein sequence ID" value="PWA02866.1"/>
    <property type="molecule type" value="Genomic_DNA"/>
</dbReference>
<dbReference type="GO" id="GO:0015074">
    <property type="term" value="P:DNA integration"/>
    <property type="evidence" value="ECO:0007669"/>
    <property type="project" value="InterPro"/>
</dbReference>
<dbReference type="InterPro" id="IPR001584">
    <property type="entry name" value="Integrase_cat-core"/>
</dbReference>
<dbReference type="Proteomes" id="UP000245591">
    <property type="component" value="Unassembled WGS sequence"/>
</dbReference>
<gene>
    <name evidence="3" type="ORF">BB558_000980</name>
</gene>
<evidence type="ECO:0000313" key="3">
    <source>
        <dbReference type="EMBL" id="PWA02866.1"/>
    </source>
</evidence>
<feature type="region of interest" description="Disordered" evidence="1">
    <location>
        <begin position="191"/>
        <end position="236"/>
    </location>
</feature>
<dbReference type="PROSITE" id="PS50994">
    <property type="entry name" value="INTEGRASE"/>
    <property type="match status" value="1"/>
</dbReference>
<comment type="caution">
    <text evidence="3">The sequence shown here is derived from an EMBL/GenBank/DDBJ whole genome shotgun (WGS) entry which is preliminary data.</text>
</comment>
<keyword evidence="4" id="KW-1185">Reference proteome</keyword>
<evidence type="ECO:0000259" key="2">
    <source>
        <dbReference type="PROSITE" id="PS50994"/>
    </source>
</evidence>
<dbReference type="Gene3D" id="3.30.420.10">
    <property type="entry name" value="Ribonuclease H-like superfamily/Ribonuclease H"/>
    <property type="match status" value="1"/>
</dbReference>
<accession>A0A2U1JCN7</accession>
<dbReference type="GO" id="GO:0005634">
    <property type="term" value="C:nucleus"/>
    <property type="evidence" value="ECO:0007669"/>
    <property type="project" value="UniProtKB-ARBA"/>
</dbReference>
<reference evidence="3 4" key="1">
    <citation type="journal article" date="2018" name="MBio">
        <title>Comparative Genomics Reveals the Core Gene Toolbox for the Fungus-Insect Symbiosis.</title>
        <authorList>
            <person name="Wang Y."/>
            <person name="Stata M."/>
            <person name="Wang W."/>
            <person name="Stajich J.E."/>
            <person name="White M.M."/>
            <person name="Moncalvo J.M."/>
        </authorList>
    </citation>
    <scope>NUCLEOTIDE SEQUENCE [LARGE SCALE GENOMIC DNA]</scope>
    <source>
        <strain evidence="3 4">AUS-126-30</strain>
    </source>
</reference>
<dbReference type="GO" id="GO:0003676">
    <property type="term" value="F:nucleic acid binding"/>
    <property type="evidence" value="ECO:0007669"/>
    <property type="project" value="InterPro"/>
</dbReference>
<evidence type="ECO:0000313" key="4">
    <source>
        <dbReference type="Proteomes" id="UP000245591"/>
    </source>
</evidence>
<dbReference type="InterPro" id="IPR036397">
    <property type="entry name" value="RNaseH_sf"/>
</dbReference>
<name>A0A2U1JCN7_SMIAN</name>